<organism evidence="14 15">
    <name type="scientific">Coffea arabica</name>
    <name type="common">Arabian coffee</name>
    <dbReference type="NCBI Taxonomy" id="13443"/>
    <lineage>
        <taxon>Eukaryota</taxon>
        <taxon>Viridiplantae</taxon>
        <taxon>Streptophyta</taxon>
        <taxon>Embryophyta</taxon>
        <taxon>Tracheophyta</taxon>
        <taxon>Spermatophyta</taxon>
        <taxon>Magnoliopsida</taxon>
        <taxon>eudicotyledons</taxon>
        <taxon>Gunneridae</taxon>
        <taxon>Pentapetalae</taxon>
        <taxon>asterids</taxon>
        <taxon>lamiids</taxon>
        <taxon>Gentianales</taxon>
        <taxon>Rubiaceae</taxon>
        <taxon>Ixoroideae</taxon>
        <taxon>Gardenieae complex</taxon>
        <taxon>Bertiereae - Coffeeae clade</taxon>
        <taxon>Coffeeae</taxon>
        <taxon>Coffea</taxon>
    </lineage>
</organism>
<keyword evidence="8" id="KW-0406">Ion transport</keyword>
<feature type="domain" description="K+ potassium transporter integral membrane" evidence="12">
    <location>
        <begin position="95"/>
        <end position="312"/>
    </location>
</feature>
<evidence type="ECO:0000256" key="11">
    <source>
        <dbReference type="SAM" id="Phobius"/>
    </source>
</evidence>
<feature type="domain" description="K+ potassium transporter C-terminal" evidence="13">
    <location>
        <begin position="460"/>
        <end position="701"/>
    </location>
</feature>
<evidence type="ECO:0000256" key="3">
    <source>
        <dbReference type="ARBA" id="ARBA00022448"/>
    </source>
</evidence>
<proteinExistence type="inferred from homology"/>
<gene>
    <name evidence="15" type="primary">LOC113718685</name>
</gene>
<feature type="transmembrane region" description="Helical" evidence="11">
    <location>
        <begin position="358"/>
        <end position="376"/>
    </location>
</feature>
<dbReference type="InterPro" id="IPR053951">
    <property type="entry name" value="K_trans_N"/>
</dbReference>
<evidence type="ECO:0000259" key="13">
    <source>
        <dbReference type="Pfam" id="PF22776"/>
    </source>
</evidence>
<keyword evidence="5 11" id="KW-0812">Transmembrane</keyword>
<keyword evidence="3" id="KW-0813">Transport</keyword>
<dbReference type="Proteomes" id="UP001652660">
    <property type="component" value="Chromosome 11e"/>
</dbReference>
<dbReference type="InterPro" id="IPR003855">
    <property type="entry name" value="K+_transporter"/>
</dbReference>
<keyword evidence="14" id="KW-1185">Reference proteome</keyword>
<evidence type="ECO:0000256" key="5">
    <source>
        <dbReference type="ARBA" id="ARBA00022692"/>
    </source>
</evidence>
<dbReference type="InterPro" id="IPR053952">
    <property type="entry name" value="K_trans_C"/>
</dbReference>
<feature type="transmembrane region" description="Helical" evidence="11">
    <location>
        <begin position="381"/>
        <end position="402"/>
    </location>
</feature>
<dbReference type="Pfam" id="PF02705">
    <property type="entry name" value="K_trans"/>
    <property type="match status" value="2"/>
</dbReference>
<evidence type="ECO:0000313" key="14">
    <source>
        <dbReference type="Proteomes" id="UP001652660"/>
    </source>
</evidence>
<keyword evidence="4" id="KW-0633">Potassium transport</keyword>
<evidence type="ECO:0000256" key="6">
    <source>
        <dbReference type="ARBA" id="ARBA00022958"/>
    </source>
</evidence>
<evidence type="ECO:0000256" key="1">
    <source>
        <dbReference type="ARBA" id="ARBA00004651"/>
    </source>
</evidence>
<comment type="subcellular location">
    <subcellularLocation>
        <location evidence="1">Cell membrane</location>
        <topology evidence="1">Multi-pass membrane protein</topology>
    </subcellularLocation>
</comment>
<dbReference type="Pfam" id="PF22776">
    <property type="entry name" value="K_trans_C"/>
    <property type="match status" value="1"/>
</dbReference>
<evidence type="ECO:0000259" key="12">
    <source>
        <dbReference type="Pfam" id="PF02705"/>
    </source>
</evidence>
<dbReference type="PANTHER" id="PTHR30540:SF4">
    <property type="entry name" value="POTASSIUM TRANSPORTER 12-RELATED"/>
    <property type="match status" value="1"/>
</dbReference>
<feature type="transmembrane region" description="Helical" evidence="11">
    <location>
        <begin position="408"/>
        <end position="426"/>
    </location>
</feature>
<evidence type="ECO:0000256" key="7">
    <source>
        <dbReference type="ARBA" id="ARBA00022989"/>
    </source>
</evidence>
<feature type="transmembrane region" description="Helical" evidence="11">
    <location>
        <begin position="221"/>
        <end position="246"/>
    </location>
</feature>
<keyword evidence="7 11" id="KW-1133">Transmembrane helix</keyword>
<keyword evidence="9 11" id="KW-0472">Membrane</keyword>
<dbReference type="GeneID" id="113718685"/>
<feature type="domain" description="K+ potassium transporter integral membrane" evidence="12">
    <location>
        <begin position="354"/>
        <end position="448"/>
    </location>
</feature>
<evidence type="ECO:0000256" key="4">
    <source>
        <dbReference type="ARBA" id="ARBA00022538"/>
    </source>
</evidence>
<name>A0ABM4W7N9_COFAR</name>
<accession>A0ABM4W7N9</accession>
<feature type="compositionally biased region" description="Low complexity" evidence="10">
    <location>
        <begin position="8"/>
        <end position="19"/>
    </location>
</feature>
<comment type="similarity">
    <text evidence="2">Belongs to the HAK/KUP transporter (TC 2.A.72.3) family.</text>
</comment>
<keyword evidence="6" id="KW-0630">Potassium</keyword>
<evidence type="ECO:0000256" key="2">
    <source>
        <dbReference type="ARBA" id="ARBA00008440"/>
    </source>
</evidence>
<sequence>MKEEIEESSSVRLLRSTSSSGGGESRWVDGSEVDSESPPWSLGGDQDIREGYGSIRRRLVKKPKRVDSFDVEAMEIAGAHGNHEKDASLWQTLALAFQTLGVVYGDMGTSPLYVFSDVFSKVTITSEVDVLGALSLVMYTIALIPLMKYVFIVLKANDNGEGGTFALYSLICRYAKVNLLPNRQQADEYISSFKLKLPTPELERALNIKDALEHKSLLKTILLLLVLTGTSMVIGDGILTPAISVMSAVSGLQGEIKGFGTGALVITSIIILIALFSIQRFGTSKVGVTFAPALSLWFFSLGSIGLYNLITSRSYVCRFRAFLCAVDTAYMGQAAYLSRHPDSANRIFYNSVPGIAEVGVMIVSTSLVTLVMLLIWQTNLFLALCFPLVFGTVELIYLSAVLSKIMEGGWLPLVFATFFLCIMYTWNYGSVLKYQSEVREKISMDFMLELGSTLGTVRVPGVGLLYNELVQGIPSVFGRFLLELPAIHSTIVFVCIKYVPVPVVPQDERFLFRRVCPKDYHMFRCVARYGYKDVRKDDHNAFEQLLVESLEKFLRKEAQEFALESSLQEPEFDSISMMSRESGPQDGDGIGELRIPLMHDQRLEEEETLSSQESVPALPASVMSVDEDPSLEYELSDLKEATDSGFTYLIGHGDVRAKKSSWFIKKLVINYFYGFLRRNCRGGAATMRVPHTNIMQVGMTYMV</sequence>
<protein>
    <submittedName>
        <fullName evidence="15">Potassium transporter 12 isoform X4</fullName>
    </submittedName>
</protein>
<feature type="region of interest" description="Disordered" evidence="10">
    <location>
        <begin position="1"/>
        <end position="48"/>
    </location>
</feature>
<reference evidence="15" key="1">
    <citation type="submission" date="2025-08" db="UniProtKB">
        <authorList>
            <consortium name="RefSeq"/>
        </authorList>
    </citation>
    <scope>IDENTIFICATION</scope>
    <source>
        <tissue evidence="15">Leaves</tissue>
    </source>
</reference>
<evidence type="ECO:0000256" key="9">
    <source>
        <dbReference type="ARBA" id="ARBA00023136"/>
    </source>
</evidence>
<evidence type="ECO:0000256" key="10">
    <source>
        <dbReference type="SAM" id="MobiDB-lite"/>
    </source>
</evidence>
<feature type="transmembrane region" description="Helical" evidence="11">
    <location>
        <begin position="258"/>
        <end position="278"/>
    </location>
</feature>
<feature type="transmembrane region" description="Helical" evidence="11">
    <location>
        <begin position="290"/>
        <end position="309"/>
    </location>
</feature>
<feature type="transmembrane region" description="Helical" evidence="11">
    <location>
        <begin position="130"/>
        <end position="152"/>
    </location>
</feature>
<evidence type="ECO:0000313" key="15">
    <source>
        <dbReference type="RefSeq" id="XP_071927801.1"/>
    </source>
</evidence>
<dbReference type="PANTHER" id="PTHR30540">
    <property type="entry name" value="OSMOTIC STRESS POTASSIUM TRANSPORTER"/>
    <property type="match status" value="1"/>
</dbReference>
<evidence type="ECO:0000256" key="8">
    <source>
        <dbReference type="ARBA" id="ARBA00023065"/>
    </source>
</evidence>
<dbReference type="RefSeq" id="XP_071927801.1">
    <property type="nucleotide sequence ID" value="XM_072071700.1"/>
</dbReference>